<protein>
    <submittedName>
        <fullName evidence="2">Uncharacterized protein</fullName>
    </submittedName>
</protein>
<gene>
    <name evidence="2" type="ORF">AK812_SmicGene1090</name>
</gene>
<dbReference type="AlphaFoldDB" id="A0A1Q9F4Y7"/>
<comment type="caution">
    <text evidence="2">The sequence shown here is derived from an EMBL/GenBank/DDBJ whole genome shotgun (WGS) entry which is preliminary data.</text>
</comment>
<dbReference type="EMBL" id="LSRX01000011">
    <property type="protein sequence ID" value="OLQ14740.1"/>
    <property type="molecule type" value="Genomic_DNA"/>
</dbReference>
<keyword evidence="3" id="KW-1185">Reference proteome</keyword>
<organism evidence="2 3">
    <name type="scientific">Symbiodinium microadriaticum</name>
    <name type="common">Dinoflagellate</name>
    <name type="synonym">Zooxanthella microadriatica</name>
    <dbReference type="NCBI Taxonomy" id="2951"/>
    <lineage>
        <taxon>Eukaryota</taxon>
        <taxon>Sar</taxon>
        <taxon>Alveolata</taxon>
        <taxon>Dinophyceae</taxon>
        <taxon>Suessiales</taxon>
        <taxon>Symbiodiniaceae</taxon>
        <taxon>Symbiodinium</taxon>
    </lineage>
</organism>
<sequence>MSSMPSFSVHTGRPLLSYSLANMLAKLPPRTGQSLACAVASPGHVLAQLPFRAADAAERHGRDVATKLMADKVQRMQVSMCAEAGIQEAIDETLDGTRLPPSGSSPASTRPPSARQPPGRLTGAEGGLRA</sequence>
<accession>A0A1Q9F4Y7</accession>
<dbReference type="Proteomes" id="UP000186817">
    <property type="component" value="Unassembled WGS sequence"/>
</dbReference>
<name>A0A1Q9F4Y7_SYMMI</name>
<feature type="compositionally biased region" description="Low complexity" evidence="1">
    <location>
        <begin position="100"/>
        <end position="118"/>
    </location>
</feature>
<evidence type="ECO:0000313" key="3">
    <source>
        <dbReference type="Proteomes" id="UP000186817"/>
    </source>
</evidence>
<feature type="region of interest" description="Disordered" evidence="1">
    <location>
        <begin position="89"/>
        <end position="130"/>
    </location>
</feature>
<dbReference type="OrthoDB" id="259708at2759"/>
<evidence type="ECO:0000313" key="2">
    <source>
        <dbReference type="EMBL" id="OLQ14740.1"/>
    </source>
</evidence>
<proteinExistence type="predicted"/>
<reference evidence="2 3" key="1">
    <citation type="submission" date="2016-02" db="EMBL/GenBank/DDBJ databases">
        <title>Genome analysis of coral dinoflagellate symbionts highlights evolutionary adaptations to a symbiotic lifestyle.</title>
        <authorList>
            <person name="Aranda M."/>
            <person name="Li Y."/>
            <person name="Liew Y.J."/>
            <person name="Baumgarten S."/>
            <person name="Simakov O."/>
            <person name="Wilson M."/>
            <person name="Piel J."/>
            <person name="Ashoor H."/>
            <person name="Bougouffa S."/>
            <person name="Bajic V.B."/>
            <person name="Ryu T."/>
            <person name="Ravasi T."/>
            <person name="Bayer T."/>
            <person name="Micklem G."/>
            <person name="Kim H."/>
            <person name="Bhak J."/>
            <person name="Lajeunesse T.C."/>
            <person name="Voolstra C.R."/>
        </authorList>
    </citation>
    <scope>NUCLEOTIDE SEQUENCE [LARGE SCALE GENOMIC DNA]</scope>
    <source>
        <strain evidence="2 3">CCMP2467</strain>
    </source>
</reference>
<evidence type="ECO:0000256" key="1">
    <source>
        <dbReference type="SAM" id="MobiDB-lite"/>
    </source>
</evidence>